<accession>A0A7X3SLH6</accession>
<proteinExistence type="predicted"/>
<keyword evidence="4" id="KW-1185">Reference proteome</keyword>
<feature type="domain" description="DUF4316" evidence="2">
    <location>
        <begin position="17"/>
        <end position="47"/>
    </location>
</feature>
<reference evidence="3 4" key="1">
    <citation type="submission" date="2019-12" db="EMBL/GenBank/DDBJ databases">
        <title>Sporaefaciens musculi gen. nov., sp. nov., a novel bacterium isolated from the caecum of an obese mouse.</title>
        <authorList>
            <person name="Rasmussen T.S."/>
            <person name="Streidl T."/>
            <person name="Hitch T.C.A."/>
            <person name="Wortmann E."/>
            <person name="Deptula P."/>
            <person name="Hansen M."/>
            <person name="Nielsen D.S."/>
            <person name="Clavel T."/>
            <person name="Vogensen F.K."/>
        </authorList>
    </citation>
    <scope>NUCLEOTIDE SEQUENCE [LARGE SCALE GENOMIC DNA]</scope>
    <source>
        <strain evidence="3 4">WCA-9-b2</strain>
    </source>
</reference>
<evidence type="ECO:0000313" key="3">
    <source>
        <dbReference type="EMBL" id="MXP78582.1"/>
    </source>
</evidence>
<dbReference type="AlphaFoldDB" id="A0A7X3SLH6"/>
<name>A0A7X3SLH6_9FIRM</name>
<organism evidence="3 4">
    <name type="scientific">Sporofaciens musculi</name>
    <dbReference type="NCBI Taxonomy" id="2681861"/>
    <lineage>
        <taxon>Bacteria</taxon>
        <taxon>Bacillati</taxon>
        <taxon>Bacillota</taxon>
        <taxon>Clostridia</taxon>
        <taxon>Lachnospirales</taxon>
        <taxon>Lachnospiraceae</taxon>
        <taxon>Sporofaciens</taxon>
    </lineage>
</organism>
<dbReference type="Pfam" id="PF14195">
    <property type="entry name" value="DUF4316"/>
    <property type="match status" value="1"/>
</dbReference>
<sequence>MNREQEIKKQAEGQDGKENHLGAAELSAEQNMNMIDGIPNNEKPRVNQNYVILENEIVGEKEFVLAKNPAAPLPYVTWERNMLNDEQKGGENFYWGKYFCSHEAARKNLHERADGEREDLRESRPSLLRNLRQNQEGIARPAAPAGGREKQEASL</sequence>
<evidence type="ECO:0000313" key="4">
    <source>
        <dbReference type="Proteomes" id="UP000460412"/>
    </source>
</evidence>
<evidence type="ECO:0000256" key="1">
    <source>
        <dbReference type="SAM" id="MobiDB-lite"/>
    </source>
</evidence>
<dbReference type="RefSeq" id="WP_159755405.1">
    <property type="nucleotide sequence ID" value="NZ_WUQX01000001.1"/>
</dbReference>
<feature type="region of interest" description="Disordered" evidence="1">
    <location>
        <begin position="1"/>
        <end position="30"/>
    </location>
</feature>
<feature type="compositionally biased region" description="Basic and acidic residues" evidence="1">
    <location>
        <begin position="1"/>
        <end position="20"/>
    </location>
</feature>
<dbReference type="EMBL" id="WUQX01000001">
    <property type="protein sequence ID" value="MXP78582.1"/>
    <property type="molecule type" value="Genomic_DNA"/>
</dbReference>
<gene>
    <name evidence="3" type="ORF">GN277_25540</name>
</gene>
<dbReference type="InterPro" id="IPR025465">
    <property type="entry name" value="DUF4316"/>
</dbReference>
<comment type="caution">
    <text evidence="3">The sequence shown here is derived from an EMBL/GenBank/DDBJ whole genome shotgun (WGS) entry which is preliminary data.</text>
</comment>
<feature type="compositionally biased region" description="Basic and acidic residues" evidence="1">
    <location>
        <begin position="111"/>
        <end position="124"/>
    </location>
</feature>
<dbReference type="Proteomes" id="UP000460412">
    <property type="component" value="Unassembled WGS sequence"/>
</dbReference>
<evidence type="ECO:0000259" key="2">
    <source>
        <dbReference type="Pfam" id="PF14195"/>
    </source>
</evidence>
<feature type="region of interest" description="Disordered" evidence="1">
    <location>
        <begin position="111"/>
        <end position="155"/>
    </location>
</feature>
<protein>
    <submittedName>
        <fullName evidence="3">DUF4316 domain-containing protein</fullName>
    </submittedName>
</protein>